<evidence type="ECO:0000313" key="3">
    <source>
        <dbReference type="WBParaSite" id="PDA_v2.g11476.t1"/>
    </source>
</evidence>
<keyword evidence="2" id="KW-1185">Reference proteome</keyword>
<feature type="region of interest" description="Disordered" evidence="1">
    <location>
        <begin position="108"/>
        <end position="154"/>
    </location>
</feature>
<dbReference type="Proteomes" id="UP000887578">
    <property type="component" value="Unplaced"/>
</dbReference>
<sequence length="182" mass="19975">MSNSSKTCVSYECPNSIEEVKNTIAFECPEEFIRDCSTNTEEINFINSKNFNDLEYKKGIFWYVSGCGDVVNGGFSCMQNKVKQLYTKVKNMKSYYLEAGKECCHDPSAPANDDVAPPSDKNAPAEEPPDNGNSASNPNAPAVAAETTTSNSNNQNVTSNLLELLELDGCFLLLLGFIKNKQ</sequence>
<evidence type="ECO:0000313" key="2">
    <source>
        <dbReference type="Proteomes" id="UP000887578"/>
    </source>
</evidence>
<name>A0A914P2L6_9BILA</name>
<feature type="compositionally biased region" description="Low complexity" evidence="1">
    <location>
        <begin position="130"/>
        <end position="154"/>
    </location>
</feature>
<dbReference type="WBParaSite" id="PDA_v2.g11476.t1">
    <property type="protein sequence ID" value="PDA_v2.g11476.t1"/>
    <property type="gene ID" value="PDA_v2.g11476"/>
</dbReference>
<organism evidence="2 3">
    <name type="scientific">Panagrolaimus davidi</name>
    <dbReference type="NCBI Taxonomy" id="227884"/>
    <lineage>
        <taxon>Eukaryota</taxon>
        <taxon>Metazoa</taxon>
        <taxon>Ecdysozoa</taxon>
        <taxon>Nematoda</taxon>
        <taxon>Chromadorea</taxon>
        <taxon>Rhabditida</taxon>
        <taxon>Tylenchina</taxon>
        <taxon>Panagrolaimomorpha</taxon>
        <taxon>Panagrolaimoidea</taxon>
        <taxon>Panagrolaimidae</taxon>
        <taxon>Panagrolaimus</taxon>
    </lineage>
</organism>
<evidence type="ECO:0000256" key="1">
    <source>
        <dbReference type="SAM" id="MobiDB-lite"/>
    </source>
</evidence>
<accession>A0A914P2L6</accession>
<proteinExistence type="predicted"/>
<dbReference type="AlphaFoldDB" id="A0A914P2L6"/>
<protein>
    <submittedName>
        <fullName evidence="3">Uncharacterized protein</fullName>
    </submittedName>
</protein>
<reference evidence="3" key="1">
    <citation type="submission" date="2022-11" db="UniProtKB">
        <authorList>
            <consortium name="WormBaseParasite"/>
        </authorList>
    </citation>
    <scope>IDENTIFICATION</scope>
</reference>